<name>A0ABQ7WKC3_SOLTU</name>
<protein>
    <submittedName>
        <fullName evidence="2">Uncharacterized protein</fullName>
    </submittedName>
</protein>
<evidence type="ECO:0000313" key="3">
    <source>
        <dbReference type="Proteomes" id="UP000826656"/>
    </source>
</evidence>
<evidence type="ECO:0000313" key="2">
    <source>
        <dbReference type="EMBL" id="KAH0781180.1"/>
    </source>
</evidence>
<feature type="compositionally biased region" description="Polar residues" evidence="1">
    <location>
        <begin position="1"/>
        <end position="10"/>
    </location>
</feature>
<proteinExistence type="predicted"/>
<feature type="compositionally biased region" description="Basic and acidic residues" evidence="1">
    <location>
        <begin position="14"/>
        <end position="28"/>
    </location>
</feature>
<reference evidence="2 3" key="1">
    <citation type="journal article" date="2021" name="bioRxiv">
        <title>Chromosome-scale and haplotype-resolved genome assembly of a tetraploid potato cultivar.</title>
        <authorList>
            <person name="Sun H."/>
            <person name="Jiao W.-B."/>
            <person name="Krause K."/>
            <person name="Campoy J.A."/>
            <person name="Goel M."/>
            <person name="Folz-Donahue K."/>
            <person name="Kukat C."/>
            <person name="Huettel B."/>
            <person name="Schneeberger K."/>
        </authorList>
    </citation>
    <scope>NUCLEOTIDE SEQUENCE [LARGE SCALE GENOMIC DNA]</scope>
    <source>
        <strain evidence="2">SolTubOtavaFocal</strain>
        <tissue evidence="2">Leaves</tissue>
    </source>
</reference>
<dbReference type="EMBL" id="JAIVGD010000001">
    <property type="protein sequence ID" value="KAH0781180.1"/>
    <property type="molecule type" value="Genomic_DNA"/>
</dbReference>
<keyword evidence="3" id="KW-1185">Reference proteome</keyword>
<gene>
    <name evidence="2" type="ORF">KY290_000778</name>
</gene>
<accession>A0ABQ7WKC3</accession>
<feature type="region of interest" description="Disordered" evidence="1">
    <location>
        <begin position="1"/>
        <end position="29"/>
    </location>
</feature>
<dbReference type="Proteomes" id="UP000826656">
    <property type="component" value="Unassembled WGS sequence"/>
</dbReference>
<sequence length="59" mass="6654">MSARATQDQRNNMRKREGTEQRAEESSIEHASVAFPRRKMKTVAVALLVALIVVVEVPF</sequence>
<evidence type="ECO:0000256" key="1">
    <source>
        <dbReference type="SAM" id="MobiDB-lite"/>
    </source>
</evidence>
<organism evidence="2 3">
    <name type="scientific">Solanum tuberosum</name>
    <name type="common">Potato</name>
    <dbReference type="NCBI Taxonomy" id="4113"/>
    <lineage>
        <taxon>Eukaryota</taxon>
        <taxon>Viridiplantae</taxon>
        <taxon>Streptophyta</taxon>
        <taxon>Embryophyta</taxon>
        <taxon>Tracheophyta</taxon>
        <taxon>Spermatophyta</taxon>
        <taxon>Magnoliopsida</taxon>
        <taxon>eudicotyledons</taxon>
        <taxon>Gunneridae</taxon>
        <taxon>Pentapetalae</taxon>
        <taxon>asterids</taxon>
        <taxon>lamiids</taxon>
        <taxon>Solanales</taxon>
        <taxon>Solanaceae</taxon>
        <taxon>Solanoideae</taxon>
        <taxon>Solaneae</taxon>
        <taxon>Solanum</taxon>
    </lineage>
</organism>
<comment type="caution">
    <text evidence="2">The sequence shown here is derived from an EMBL/GenBank/DDBJ whole genome shotgun (WGS) entry which is preliminary data.</text>
</comment>